<dbReference type="InterPro" id="IPR004840">
    <property type="entry name" value="Amino_acid_permease_CS"/>
</dbReference>
<dbReference type="Pfam" id="PF00324">
    <property type="entry name" value="AA_permease"/>
    <property type="match status" value="1"/>
</dbReference>
<keyword evidence="2" id="KW-0813">Transport</keyword>
<feature type="transmembrane region" description="Helical" evidence="8">
    <location>
        <begin position="21"/>
        <end position="38"/>
    </location>
</feature>
<evidence type="ECO:0000256" key="3">
    <source>
        <dbReference type="ARBA" id="ARBA00022475"/>
    </source>
</evidence>
<reference evidence="10" key="1">
    <citation type="journal article" date="2021" name="Genome Biol. Evol.">
        <title>Continental-Scale Gene Flow Prevents Allopatric Divergence of Pelagic Freshwater Bacteria.</title>
        <authorList>
            <person name="Hoetzinger M."/>
            <person name="Pitt A."/>
            <person name="Huemer A."/>
            <person name="Hahn M.W."/>
        </authorList>
    </citation>
    <scope>NUCLEOTIDE SEQUENCE</scope>
    <source>
        <strain evidence="10">AP-YLGG-20-G6</strain>
    </source>
</reference>
<dbReference type="PANTHER" id="PTHR43495:SF2">
    <property type="entry name" value="D-SERINE_D-ALANINE_GLYCINE TRANSPORTER"/>
    <property type="match status" value="1"/>
</dbReference>
<feature type="domain" description="Amino acid permease/ SLC12A" evidence="9">
    <location>
        <begin position="20"/>
        <end position="457"/>
    </location>
</feature>
<keyword evidence="6 8" id="KW-1133">Transmembrane helix</keyword>
<evidence type="ECO:0000256" key="2">
    <source>
        <dbReference type="ARBA" id="ARBA00022448"/>
    </source>
</evidence>
<feature type="transmembrane region" description="Helical" evidence="8">
    <location>
        <begin position="245"/>
        <end position="264"/>
    </location>
</feature>
<feature type="transmembrane region" description="Helical" evidence="8">
    <location>
        <begin position="101"/>
        <end position="123"/>
    </location>
</feature>
<dbReference type="PROSITE" id="PS00218">
    <property type="entry name" value="AMINO_ACID_PERMEASE_1"/>
    <property type="match status" value="1"/>
</dbReference>
<dbReference type="AlphaFoldDB" id="A0AAE2YLS2"/>
<evidence type="ECO:0000259" key="9">
    <source>
        <dbReference type="Pfam" id="PF00324"/>
    </source>
</evidence>
<keyword evidence="7 8" id="KW-0472">Membrane</keyword>
<organism evidence="10 11">
    <name type="scientific">Polynucleobacter paneuropaeus</name>
    <dbReference type="NCBI Taxonomy" id="2527775"/>
    <lineage>
        <taxon>Bacteria</taxon>
        <taxon>Pseudomonadati</taxon>
        <taxon>Pseudomonadota</taxon>
        <taxon>Betaproteobacteria</taxon>
        <taxon>Burkholderiales</taxon>
        <taxon>Burkholderiaceae</taxon>
        <taxon>Polynucleobacter</taxon>
    </lineage>
</organism>
<keyword evidence="3" id="KW-1003">Cell membrane</keyword>
<feature type="transmembrane region" description="Helical" evidence="8">
    <location>
        <begin position="411"/>
        <end position="428"/>
    </location>
</feature>
<dbReference type="InterPro" id="IPR004841">
    <property type="entry name" value="AA-permease/SLC12A_dom"/>
</dbReference>
<dbReference type="Gene3D" id="1.20.1740.10">
    <property type="entry name" value="Amino acid/polyamine transporter I"/>
    <property type="match status" value="1"/>
</dbReference>
<evidence type="ECO:0000256" key="5">
    <source>
        <dbReference type="ARBA" id="ARBA00022970"/>
    </source>
</evidence>
<feature type="transmembrane region" description="Helical" evidence="8">
    <location>
        <begin position="276"/>
        <end position="296"/>
    </location>
</feature>
<keyword evidence="4 8" id="KW-0812">Transmembrane</keyword>
<evidence type="ECO:0000256" key="6">
    <source>
        <dbReference type="ARBA" id="ARBA00022989"/>
    </source>
</evidence>
<sequence length="486" mass="53618">MKVSNMEKSKDLERGLGQRHIEMIAIGGCIGTGLFMGSGKAISLAGPGILFIYALTGFILYFVMRAMGELLLYNLEYKSFVDFAEDILGPTAGFFVGWSYWFVWIVAAIAEIIAISGYISFWLPNLPHWISAVCIILLLLTLNLLTVKAFGELEFWMAIIKVVAIVGLILLGLYLCVTGFVSPTGIQAKVSNLWSYGGFMPHGVTGLLAGLQMTIFAFAGMEIIGTMMAETRNPKVMLPDAIHKIPMRIMIFYVGTILVLMMVTPWTDISPDESPFVGMFSLIGMVSAASIVNLVVISSATSSSNSGIYATSRMLYGLAKQHHAPAVFGRLSSHKIPSGGIFLGTGLILSAALILTNTQSMMSAFELVGSVAAIIFIFIWSMILIAYLVYCKRLPQAHDESEFKMPLSKTMPYVSFAFFAIVIYALSLSEDTRIALYALPIWFLVLGLIYFFKTRNNPYHQKFVEQFREKVIAQNAAAEKYRARAR</sequence>
<feature type="transmembrane region" description="Helical" evidence="8">
    <location>
        <begin position="434"/>
        <end position="452"/>
    </location>
</feature>
<evidence type="ECO:0000256" key="7">
    <source>
        <dbReference type="ARBA" id="ARBA00023136"/>
    </source>
</evidence>
<dbReference type="Proteomes" id="UP000762271">
    <property type="component" value="Unassembled WGS sequence"/>
</dbReference>
<evidence type="ECO:0000313" key="11">
    <source>
        <dbReference type="Proteomes" id="UP000762271"/>
    </source>
</evidence>
<evidence type="ECO:0000256" key="8">
    <source>
        <dbReference type="SAM" id="Phobius"/>
    </source>
</evidence>
<evidence type="ECO:0000313" key="10">
    <source>
        <dbReference type="EMBL" id="MBT8591895.1"/>
    </source>
</evidence>
<evidence type="ECO:0000256" key="1">
    <source>
        <dbReference type="ARBA" id="ARBA00004651"/>
    </source>
</evidence>
<feature type="transmembrane region" description="Helical" evidence="8">
    <location>
        <begin position="367"/>
        <end position="390"/>
    </location>
</feature>
<feature type="transmembrane region" description="Helical" evidence="8">
    <location>
        <begin position="44"/>
        <end position="64"/>
    </location>
</feature>
<dbReference type="FunFam" id="1.20.1740.10:FF:000001">
    <property type="entry name" value="Amino acid permease"/>
    <property type="match status" value="1"/>
</dbReference>
<dbReference type="EMBL" id="JAANGI010000001">
    <property type="protein sequence ID" value="MBT8591895.1"/>
    <property type="molecule type" value="Genomic_DNA"/>
</dbReference>
<dbReference type="RefSeq" id="WP_112209579.1">
    <property type="nucleotide sequence ID" value="NZ_CP049679.1"/>
</dbReference>
<dbReference type="GO" id="GO:0055085">
    <property type="term" value="P:transmembrane transport"/>
    <property type="evidence" value="ECO:0007669"/>
    <property type="project" value="InterPro"/>
</dbReference>
<feature type="transmembrane region" description="Helical" evidence="8">
    <location>
        <begin position="129"/>
        <end position="147"/>
    </location>
</feature>
<feature type="transmembrane region" description="Helical" evidence="8">
    <location>
        <begin position="336"/>
        <end position="355"/>
    </location>
</feature>
<gene>
    <name evidence="10" type="ORF">G6693_08160</name>
</gene>
<evidence type="ECO:0000256" key="4">
    <source>
        <dbReference type="ARBA" id="ARBA00022692"/>
    </source>
</evidence>
<accession>A0AAE2YLS2</accession>
<dbReference type="GO" id="GO:0005886">
    <property type="term" value="C:plasma membrane"/>
    <property type="evidence" value="ECO:0007669"/>
    <property type="project" value="UniProtKB-SubCell"/>
</dbReference>
<comment type="caution">
    <text evidence="10">The sequence shown here is derived from an EMBL/GenBank/DDBJ whole genome shotgun (WGS) entry which is preliminary data.</text>
</comment>
<dbReference type="PIRSF" id="PIRSF006060">
    <property type="entry name" value="AA_transporter"/>
    <property type="match status" value="1"/>
</dbReference>
<protein>
    <submittedName>
        <fullName evidence="10">Amino acid permease</fullName>
    </submittedName>
</protein>
<dbReference type="GO" id="GO:0006865">
    <property type="term" value="P:amino acid transport"/>
    <property type="evidence" value="ECO:0007669"/>
    <property type="project" value="UniProtKB-KW"/>
</dbReference>
<name>A0AAE2YLS2_9BURK</name>
<feature type="transmembrane region" description="Helical" evidence="8">
    <location>
        <begin position="202"/>
        <end position="224"/>
    </location>
</feature>
<comment type="subcellular location">
    <subcellularLocation>
        <location evidence="1">Cell membrane</location>
        <topology evidence="1">Multi-pass membrane protein</topology>
    </subcellularLocation>
</comment>
<feature type="transmembrane region" description="Helical" evidence="8">
    <location>
        <begin position="159"/>
        <end position="182"/>
    </location>
</feature>
<proteinExistence type="predicted"/>
<keyword evidence="5" id="KW-0029">Amino-acid transport</keyword>
<dbReference type="PANTHER" id="PTHR43495">
    <property type="entry name" value="GABA PERMEASE"/>
    <property type="match status" value="1"/>
</dbReference>